<organism evidence="8 9">
    <name type="scientific">Rubneribacter badeniensis</name>
    <dbReference type="NCBI Taxonomy" id="2070688"/>
    <lineage>
        <taxon>Bacteria</taxon>
        <taxon>Bacillati</taxon>
        <taxon>Actinomycetota</taxon>
        <taxon>Coriobacteriia</taxon>
        <taxon>Eggerthellales</taxon>
        <taxon>Eggerthellaceae</taxon>
        <taxon>Rubneribacter</taxon>
    </lineage>
</organism>
<comment type="cofactor">
    <cofactor evidence="1">
        <name>FAD</name>
        <dbReference type="ChEBI" id="CHEBI:57692"/>
    </cofactor>
</comment>
<dbReference type="InterPro" id="IPR003953">
    <property type="entry name" value="FAD-dep_OxRdtase_2_FAD-bd"/>
</dbReference>
<gene>
    <name evidence="8" type="ORF">C2L80_04885</name>
    <name evidence="7" type="ORF">K8V16_08330</name>
</gene>
<dbReference type="InterPro" id="IPR006311">
    <property type="entry name" value="TAT_signal"/>
</dbReference>
<dbReference type="PROSITE" id="PS51318">
    <property type="entry name" value="TAT"/>
    <property type="match status" value="1"/>
</dbReference>
<sequence>MVKAMTRRMFVGAATGVGLLALGGLAGCAPQESAETGSSAQGTWDEEVDLLIAGCGGAGMACAIEAKDSGVENVLIVEKMPQTGGTTTLSQGMIAGYDTKLQKEQGVSLTYDEMYANLMNNASYHLDPLLTKITVESCGQTIDWLADRVKVPFTDKLVTTYGPLPMMHVVEDGGMGFSKAFTAVLEELGVEVRINTRLMRIVTNADGSVAGVEVDEDGKTVRIGARAVMVATGGYAHNPELAARLDPEKAGTFGIGNIACEGDGLIAASNVGAGLSHTNDMMCVLKDYTIMSEHDGTSASANVNGFTNLENMILVGAGGRRFCNEGGKGYMSQALNEPVFDQMHRDGKGYVWMISDQATVDATEGKTHRGEDLSYLTGSDVVEFARALEVDADALGTTIDEYNAAVDAGVDREFGRFPTAKLVAPFVALPVVPCEIITYGGLMRNENAEVIRADGTAIPGLYTGGEASCNSAYMGFTLSNCFTWGRRAGASAARYLGVAGSEAVE</sequence>
<evidence type="ECO:0000256" key="1">
    <source>
        <dbReference type="ARBA" id="ARBA00001974"/>
    </source>
</evidence>
<feature type="chain" id="PRO_5044576695" evidence="5">
    <location>
        <begin position="35"/>
        <end position="505"/>
    </location>
</feature>
<evidence type="ECO:0000259" key="6">
    <source>
        <dbReference type="Pfam" id="PF00890"/>
    </source>
</evidence>
<feature type="signal peptide" evidence="5">
    <location>
        <begin position="1"/>
        <end position="34"/>
    </location>
</feature>
<dbReference type="PANTHER" id="PTHR43400:SF10">
    <property type="entry name" value="3-OXOSTEROID 1-DEHYDROGENASE"/>
    <property type="match status" value="1"/>
</dbReference>
<dbReference type="AlphaFoldDB" id="A0A2K2U605"/>
<reference evidence="7" key="2">
    <citation type="journal article" date="2021" name="PeerJ">
        <title>Extensive microbial diversity within the chicken gut microbiome revealed by metagenomics and culture.</title>
        <authorList>
            <person name="Gilroy R."/>
            <person name="Ravi A."/>
            <person name="Getino M."/>
            <person name="Pursley I."/>
            <person name="Horton D.L."/>
            <person name="Alikhan N.F."/>
            <person name="Baker D."/>
            <person name="Gharbi K."/>
            <person name="Hall N."/>
            <person name="Watson M."/>
            <person name="Adriaenssens E.M."/>
            <person name="Foster-Nyarko E."/>
            <person name="Jarju S."/>
            <person name="Secka A."/>
            <person name="Antonio M."/>
            <person name="Oren A."/>
            <person name="Chaudhuri R.R."/>
            <person name="La Ragione R."/>
            <person name="Hildebrand F."/>
            <person name="Pallen M.J."/>
        </authorList>
    </citation>
    <scope>NUCLEOTIDE SEQUENCE</scope>
    <source>
        <strain evidence="7">USAMLcec12-2067</strain>
    </source>
</reference>
<dbReference type="InterPro" id="IPR050315">
    <property type="entry name" value="FAD-oxidoreductase_2"/>
</dbReference>
<dbReference type="PANTHER" id="PTHR43400">
    <property type="entry name" value="FUMARATE REDUCTASE"/>
    <property type="match status" value="1"/>
</dbReference>
<dbReference type="GO" id="GO:0033765">
    <property type="term" value="F:steroid dehydrogenase activity, acting on the CH-CH group of donors"/>
    <property type="evidence" value="ECO:0007669"/>
    <property type="project" value="UniProtKB-ARBA"/>
</dbReference>
<dbReference type="Gene3D" id="3.90.700.10">
    <property type="entry name" value="Succinate dehydrogenase/fumarate reductase flavoprotein, catalytic domain"/>
    <property type="match status" value="1"/>
</dbReference>
<dbReference type="Pfam" id="PF00890">
    <property type="entry name" value="FAD_binding_2"/>
    <property type="match status" value="1"/>
</dbReference>
<evidence type="ECO:0000313" key="8">
    <source>
        <dbReference type="EMBL" id="PNV65747.1"/>
    </source>
</evidence>
<protein>
    <submittedName>
        <fullName evidence="8">FAD-binding protein</fullName>
    </submittedName>
    <submittedName>
        <fullName evidence="7">FAD-dependent oxidoreductase</fullName>
    </submittedName>
</protein>
<reference evidence="7" key="3">
    <citation type="submission" date="2021-09" db="EMBL/GenBank/DDBJ databases">
        <authorList>
            <person name="Gilroy R."/>
        </authorList>
    </citation>
    <scope>NUCLEOTIDE SEQUENCE</scope>
    <source>
        <strain evidence="7">USAMLcec12-2067</strain>
    </source>
</reference>
<keyword evidence="9" id="KW-1185">Reference proteome</keyword>
<name>A0A2K2U605_9ACTN</name>
<evidence type="ECO:0000256" key="2">
    <source>
        <dbReference type="ARBA" id="ARBA00022630"/>
    </source>
</evidence>
<dbReference type="SUPFAM" id="SSF51905">
    <property type="entry name" value="FAD/NAD(P)-binding domain"/>
    <property type="match status" value="1"/>
</dbReference>
<accession>A0A2K2U605</accession>
<dbReference type="Proteomes" id="UP000236488">
    <property type="component" value="Unassembled WGS sequence"/>
</dbReference>
<dbReference type="Gene3D" id="3.50.50.60">
    <property type="entry name" value="FAD/NAD(P)-binding domain"/>
    <property type="match status" value="1"/>
</dbReference>
<evidence type="ECO:0000256" key="5">
    <source>
        <dbReference type="SAM" id="SignalP"/>
    </source>
</evidence>
<feature type="domain" description="FAD-dependent oxidoreductase 2 FAD-binding" evidence="6">
    <location>
        <begin position="49"/>
        <end position="471"/>
    </location>
</feature>
<comment type="caution">
    <text evidence="8">The sequence shown here is derived from an EMBL/GenBank/DDBJ whole genome shotgun (WGS) entry which is preliminary data.</text>
</comment>
<dbReference type="InterPro" id="IPR027477">
    <property type="entry name" value="Succ_DH/fumarate_Rdtase_cat_sf"/>
</dbReference>
<evidence type="ECO:0000256" key="4">
    <source>
        <dbReference type="ARBA" id="ARBA00023002"/>
    </source>
</evidence>
<keyword evidence="3" id="KW-0274">FAD</keyword>
<proteinExistence type="predicted"/>
<dbReference type="InterPro" id="IPR036188">
    <property type="entry name" value="FAD/NAD-bd_sf"/>
</dbReference>
<evidence type="ECO:0000256" key="3">
    <source>
        <dbReference type="ARBA" id="ARBA00022827"/>
    </source>
</evidence>
<keyword evidence="2" id="KW-0285">Flavoprotein</keyword>
<dbReference type="PROSITE" id="PS51257">
    <property type="entry name" value="PROKAR_LIPOPROTEIN"/>
    <property type="match status" value="1"/>
</dbReference>
<dbReference type="GO" id="GO:0008202">
    <property type="term" value="P:steroid metabolic process"/>
    <property type="evidence" value="ECO:0007669"/>
    <property type="project" value="UniProtKB-ARBA"/>
</dbReference>
<keyword evidence="5" id="KW-0732">Signal</keyword>
<keyword evidence="4" id="KW-0560">Oxidoreductase</keyword>
<evidence type="ECO:0000313" key="9">
    <source>
        <dbReference type="Proteomes" id="UP000236488"/>
    </source>
</evidence>
<dbReference type="EMBL" id="PPEL01000018">
    <property type="protein sequence ID" value="PNV65747.1"/>
    <property type="molecule type" value="Genomic_DNA"/>
</dbReference>
<dbReference type="RefSeq" id="WP_092196881.1">
    <property type="nucleotide sequence ID" value="NZ_PPEL01000018.1"/>
</dbReference>
<dbReference type="SUPFAM" id="SSF56425">
    <property type="entry name" value="Succinate dehydrogenase/fumarate reductase flavoprotein, catalytic domain"/>
    <property type="match status" value="1"/>
</dbReference>
<reference evidence="8 9" key="1">
    <citation type="journal article" date="2018" name="Int. J. Syst. Evol. Microbiol.">
        <title>Rubneribacter badeniensis gen. nov., sp. nov. and Enteroscipio rubneri gen. nov., sp. nov., new members of the Eggerthellaceae isolated from human faeces.</title>
        <authorList>
            <person name="Danylec N."/>
            <person name="Gobl A."/>
            <person name="Stoll D.A."/>
            <person name="Hetzer B."/>
            <person name="Kulling S.E."/>
            <person name="Huch M."/>
        </authorList>
    </citation>
    <scope>NUCLEOTIDE SEQUENCE [LARGE SCALE GENOMIC DNA]</scope>
    <source>
        <strain evidence="8 9">ResAG-85</strain>
    </source>
</reference>
<dbReference type="EMBL" id="DYZL01000180">
    <property type="protein sequence ID" value="HJH43791.1"/>
    <property type="molecule type" value="Genomic_DNA"/>
</dbReference>
<evidence type="ECO:0000313" key="7">
    <source>
        <dbReference type="EMBL" id="HJH43791.1"/>
    </source>
</evidence>
<dbReference type="Proteomes" id="UP000789325">
    <property type="component" value="Unassembled WGS sequence"/>
</dbReference>